<evidence type="ECO:0000256" key="3">
    <source>
        <dbReference type="SAM" id="SignalP"/>
    </source>
</evidence>
<dbReference type="Proteomes" id="UP000042958">
    <property type="component" value="Unassembled WGS sequence"/>
</dbReference>
<proteinExistence type="predicted"/>
<feature type="compositionally biased region" description="Polar residues" evidence="1">
    <location>
        <begin position="268"/>
        <end position="277"/>
    </location>
</feature>
<evidence type="ECO:0000256" key="2">
    <source>
        <dbReference type="SAM" id="Phobius"/>
    </source>
</evidence>
<feature type="compositionally biased region" description="Polar residues" evidence="1">
    <location>
        <begin position="224"/>
        <end position="243"/>
    </location>
</feature>
<feature type="transmembrane region" description="Helical" evidence="2">
    <location>
        <begin position="52"/>
        <end position="74"/>
    </location>
</feature>
<keyword evidence="2" id="KW-0472">Membrane</keyword>
<accession>A0A0F7TC03</accession>
<sequence length="417" mass="45032">MSSFPVAFFPPFVSVLLLLVSHSNLVSGSSIEHVGRSSENRPPLDKSLLGIQIGSIAGAYLAFVATLLALLLFVGRRIRRTVQSSNYSLQMEMLQPVKQSLSMDPSPISPITQNPPSPTAGGFTSSWGSIPRGSRPSQTSVNGSMVTIDESVVASDRQKAQDQMEMLYAAVMEHDAQKASGVNISARGADSQANSPDSQYTNPFTDRHASQPLEPSYREPLKSPKSNGSRLTKLFSSKSSSNPDGGKLRSPRFPLRKLGISSPLASPDLTSSRSYGQDQAPLSPRFYNPGPPPTAPRTGPPAAQIMAPPGRARAPPAPLNLSTAGQPPSNLPFRDAYPLQSAPATKTTILERPTKNRNGPVTGMPTPYSAYMPFTPVTPFTPGRMVTKRERRREERENGLRVLNEDDLVKDDNDVWG</sequence>
<feature type="region of interest" description="Disordered" evidence="1">
    <location>
        <begin position="187"/>
        <end position="417"/>
    </location>
</feature>
<feature type="compositionally biased region" description="Low complexity" evidence="1">
    <location>
        <begin position="300"/>
        <end position="314"/>
    </location>
</feature>
<organism evidence="4 5">
    <name type="scientific">Penicillium brasilianum</name>
    <dbReference type="NCBI Taxonomy" id="104259"/>
    <lineage>
        <taxon>Eukaryota</taxon>
        <taxon>Fungi</taxon>
        <taxon>Dikarya</taxon>
        <taxon>Ascomycota</taxon>
        <taxon>Pezizomycotina</taxon>
        <taxon>Eurotiomycetes</taxon>
        <taxon>Eurotiomycetidae</taxon>
        <taxon>Eurotiales</taxon>
        <taxon>Aspergillaceae</taxon>
        <taxon>Penicillium</taxon>
    </lineage>
</organism>
<keyword evidence="2" id="KW-0812">Transmembrane</keyword>
<feature type="chain" id="PRO_5002522178" evidence="3">
    <location>
        <begin position="29"/>
        <end position="417"/>
    </location>
</feature>
<keyword evidence="2" id="KW-1133">Transmembrane helix</keyword>
<feature type="compositionally biased region" description="Pro residues" evidence="1">
    <location>
        <begin position="289"/>
        <end position="299"/>
    </location>
</feature>
<dbReference type="EMBL" id="CDHK01000001">
    <property type="protein sequence ID" value="CEJ54149.1"/>
    <property type="molecule type" value="Genomic_DNA"/>
</dbReference>
<evidence type="ECO:0000256" key="1">
    <source>
        <dbReference type="SAM" id="MobiDB-lite"/>
    </source>
</evidence>
<dbReference type="AlphaFoldDB" id="A0A0F7TC03"/>
<name>A0A0F7TC03_PENBI</name>
<evidence type="ECO:0000313" key="5">
    <source>
        <dbReference type="Proteomes" id="UP000042958"/>
    </source>
</evidence>
<dbReference type="STRING" id="104259.A0A0F7TC03"/>
<keyword evidence="5" id="KW-1185">Reference proteome</keyword>
<reference evidence="5" key="1">
    <citation type="journal article" date="2015" name="Genome Announc.">
        <title>Draft genome sequence of the fungus Penicillium brasilianum MG11.</title>
        <authorList>
            <person name="Horn F."/>
            <person name="Linde J."/>
            <person name="Mattern D.J."/>
            <person name="Walther G."/>
            <person name="Guthke R."/>
            <person name="Brakhage A.A."/>
            <person name="Valiante V."/>
        </authorList>
    </citation>
    <scope>NUCLEOTIDE SEQUENCE [LARGE SCALE GENOMIC DNA]</scope>
    <source>
        <strain evidence="5">MG11</strain>
    </source>
</reference>
<dbReference type="OrthoDB" id="4524805at2759"/>
<feature type="compositionally biased region" description="Polar residues" evidence="1">
    <location>
        <begin position="191"/>
        <end position="204"/>
    </location>
</feature>
<evidence type="ECO:0000313" key="4">
    <source>
        <dbReference type="EMBL" id="CEJ54149.1"/>
    </source>
</evidence>
<protein>
    <submittedName>
        <fullName evidence="4">Uncharacterized protein</fullName>
    </submittedName>
</protein>
<feature type="region of interest" description="Disordered" evidence="1">
    <location>
        <begin position="112"/>
        <end position="143"/>
    </location>
</feature>
<keyword evidence="3" id="KW-0732">Signal</keyword>
<gene>
    <name evidence="4" type="ORF">PMG11_00471</name>
</gene>
<feature type="signal peptide" evidence="3">
    <location>
        <begin position="1"/>
        <end position="28"/>
    </location>
</feature>